<gene>
    <name evidence="3" type="ORF">ACFS25_20035</name>
</gene>
<feature type="region of interest" description="Disordered" evidence="1">
    <location>
        <begin position="125"/>
        <end position="150"/>
    </location>
</feature>
<keyword evidence="2" id="KW-0732">Signal</keyword>
<feature type="signal peptide" evidence="2">
    <location>
        <begin position="1"/>
        <end position="21"/>
    </location>
</feature>
<protein>
    <submittedName>
        <fullName evidence="3">DUF4890 domain-containing protein</fullName>
    </submittedName>
</protein>
<dbReference type="RefSeq" id="WP_381504511.1">
    <property type="nucleotide sequence ID" value="NZ_JBHUOM010000019.1"/>
</dbReference>
<dbReference type="EMBL" id="JBHUOM010000019">
    <property type="protein sequence ID" value="MFD2936083.1"/>
    <property type="molecule type" value="Genomic_DNA"/>
</dbReference>
<feature type="region of interest" description="Disordered" evidence="1">
    <location>
        <begin position="25"/>
        <end position="60"/>
    </location>
</feature>
<keyword evidence="4" id="KW-1185">Reference proteome</keyword>
<evidence type="ECO:0000256" key="2">
    <source>
        <dbReference type="SAM" id="SignalP"/>
    </source>
</evidence>
<comment type="caution">
    <text evidence="3">The sequence shown here is derived from an EMBL/GenBank/DDBJ whole genome shotgun (WGS) entry which is preliminary data.</text>
</comment>
<accession>A0ABW6APM5</accession>
<sequence length="150" mass="16427">MFKKIALSGLLLSLFSFPLVAQQTATPDAPVQSNTRMGKSRPMQQQMGDPATRAKKMTDRMTKQLGLDQATSQKVYDVTLARAQKVDAIQASSDDNRAKAQSLKANADDFKAKLKGILTPDQFTKLESMKGHMRNGRGRPDGGSDVKDQN</sequence>
<name>A0ABW6APM5_9BACT</name>
<evidence type="ECO:0000313" key="4">
    <source>
        <dbReference type="Proteomes" id="UP001597512"/>
    </source>
</evidence>
<dbReference type="Proteomes" id="UP001597512">
    <property type="component" value="Unassembled WGS sequence"/>
</dbReference>
<organism evidence="3 4">
    <name type="scientific">Spirosoma flavum</name>
    <dbReference type="NCBI Taxonomy" id="2048557"/>
    <lineage>
        <taxon>Bacteria</taxon>
        <taxon>Pseudomonadati</taxon>
        <taxon>Bacteroidota</taxon>
        <taxon>Cytophagia</taxon>
        <taxon>Cytophagales</taxon>
        <taxon>Cytophagaceae</taxon>
        <taxon>Spirosoma</taxon>
    </lineage>
</organism>
<proteinExistence type="predicted"/>
<evidence type="ECO:0000256" key="1">
    <source>
        <dbReference type="SAM" id="MobiDB-lite"/>
    </source>
</evidence>
<evidence type="ECO:0000313" key="3">
    <source>
        <dbReference type="EMBL" id="MFD2936083.1"/>
    </source>
</evidence>
<feature type="compositionally biased region" description="Basic and acidic residues" evidence="1">
    <location>
        <begin position="138"/>
        <end position="150"/>
    </location>
</feature>
<feature type="compositionally biased region" description="Polar residues" evidence="1">
    <location>
        <begin position="25"/>
        <end position="47"/>
    </location>
</feature>
<feature type="chain" id="PRO_5045537412" evidence="2">
    <location>
        <begin position="22"/>
        <end position="150"/>
    </location>
</feature>
<reference evidence="4" key="1">
    <citation type="journal article" date="2019" name="Int. J. Syst. Evol. Microbiol.">
        <title>The Global Catalogue of Microorganisms (GCM) 10K type strain sequencing project: providing services to taxonomists for standard genome sequencing and annotation.</title>
        <authorList>
            <consortium name="The Broad Institute Genomics Platform"/>
            <consortium name="The Broad Institute Genome Sequencing Center for Infectious Disease"/>
            <person name="Wu L."/>
            <person name="Ma J."/>
        </authorList>
    </citation>
    <scope>NUCLEOTIDE SEQUENCE [LARGE SCALE GENOMIC DNA]</scope>
    <source>
        <strain evidence="4">KCTC 52490</strain>
    </source>
</reference>